<evidence type="ECO:0000313" key="2">
    <source>
        <dbReference type="EMBL" id="CAF9907676.1"/>
    </source>
</evidence>
<evidence type="ECO:0000313" key="3">
    <source>
        <dbReference type="Proteomes" id="UP000664203"/>
    </source>
</evidence>
<dbReference type="InterPro" id="IPR016181">
    <property type="entry name" value="Acyl_CoA_acyltransferase"/>
</dbReference>
<dbReference type="OrthoDB" id="630895at2759"/>
<dbReference type="Gene3D" id="3.40.630.30">
    <property type="match status" value="1"/>
</dbReference>
<proteinExistence type="predicted"/>
<dbReference type="InterPro" id="IPR000182">
    <property type="entry name" value="GNAT_dom"/>
</dbReference>
<gene>
    <name evidence="2" type="ORF">ALECFALPRED_003748</name>
</gene>
<dbReference type="PANTHER" id="PTHR43792:SF1">
    <property type="entry name" value="N-ACETYLTRANSFERASE DOMAIN-CONTAINING PROTEIN"/>
    <property type="match status" value="1"/>
</dbReference>
<organism evidence="2 3">
    <name type="scientific">Alectoria fallacina</name>
    <dbReference type="NCBI Taxonomy" id="1903189"/>
    <lineage>
        <taxon>Eukaryota</taxon>
        <taxon>Fungi</taxon>
        <taxon>Dikarya</taxon>
        <taxon>Ascomycota</taxon>
        <taxon>Pezizomycotina</taxon>
        <taxon>Lecanoromycetes</taxon>
        <taxon>OSLEUM clade</taxon>
        <taxon>Lecanoromycetidae</taxon>
        <taxon>Lecanorales</taxon>
        <taxon>Lecanorineae</taxon>
        <taxon>Parmeliaceae</taxon>
        <taxon>Alectoria</taxon>
    </lineage>
</organism>
<name>A0A8H3EIC1_9LECA</name>
<dbReference type="Proteomes" id="UP000664203">
    <property type="component" value="Unassembled WGS sequence"/>
</dbReference>
<feature type="domain" description="N-acetyltransferase" evidence="1">
    <location>
        <begin position="16"/>
        <end position="183"/>
    </location>
</feature>
<dbReference type="PANTHER" id="PTHR43792">
    <property type="entry name" value="GNAT FAMILY, PUTATIVE (AFU_ORTHOLOGUE AFUA_3G00765)-RELATED-RELATED"/>
    <property type="match status" value="1"/>
</dbReference>
<dbReference type="AlphaFoldDB" id="A0A8H3EIC1"/>
<protein>
    <recommendedName>
        <fullName evidence="1">N-acetyltransferase domain-containing protein</fullName>
    </recommendedName>
</protein>
<comment type="caution">
    <text evidence="2">The sequence shown here is derived from an EMBL/GenBank/DDBJ whole genome shotgun (WGS) entry which is preliminary data.</text>
</comment>
<dbReference type="InterPro" id="IPR051531">
    <property type="entry name" value="N-acetyltransferase"/>
</dbReference>
<dbReference type="SUPFAM" id="SSF55729">
    <property type="entry name" value="Acyl-CoA N-acyltransferases (Nat)"/>
    <property type="match status" value="1"/>
</dbReference>
<dbReference type="EMBL" id="CAJPDR010000023">
    <property type="protein sequence ID" value="CAF9907676.1"/>
    <property type="molecule type" value="Genomic_DNA"/>
</dbReference>
<dbReference type="GO" id="GO:0016747">
    <property type="term" value="F:acyltransferase activity, transferring groups other than amino-acyl groups"/>
    <property type="evidence" value="ECO:0007669"/>
    <property type="project" value="InterPro"/>
</dbReference>
<reference evidence="2" key="1">
    <citation type="submission" date="2021-03" db="EMBL/GenBank/DDBJ databases">
        <authorList>
            <person name="Tagirdzhanova G."/>
        </authorList>
    </citation>
    <scope>NUCLEOTIDE SEQUENCE</scope>
</reference>
<evidence type="ECO:0000259" key="1">
    <source>
        <dbReference type="Pfam" id="PF13302"/>
    </source>
</evidence>
<keyword evidence="3" id="KW-1185">Reference proteome</keyword>
<dbReference type="Pfam" id="PF13302">
    <property type="entry name" value="Acetyltransf_3"/>
    <property type="match status" value="1"/>
</dbReference>
<sequence length="215" mass="24247">MESSAFSKHEPIRTQRLLLRAARQSDLVPFHQLFSDEDVMRYWYPPPHPLQHIKHPKLMENHRSCAPHTTILQTSKSLRQMLASPTNGSLDFVLVLTSPSSPTNPTSPPDTVIGRAGIWSVENSEIGFMLKRECWAKGYMAEAFTALLGPEGVLWKRGVERVVADVDPRNGGSMGILRRFGFVEVGRAERTFETHLGWCDSVYLELRNSGVKMES</sequence>
<accession>A0A8H3EIC1</accession>